<feature type="domain" description="DUF6128" evidence="1">
    <location>
        <begin position="268"/>
        <end position="358"/>
    </location>
</feature>
<dbReference type="InterPro" id="IPR046131">
    <property type="entry name" value="DUF6128"/>
</dbReference>
<dbReference type="Proteomes" id="UP001442364">
    <property type="component" value="Unassembled WGS sequence"/>
</dbReference>
<evidence type="ECO:0000313" key="2">
    <source>
        <dbReference type="EMBL" id="MEQ2380652.1"/>
    </source>
</evidence>
<comment type="caution">
    <text evidence="2">The sequence shown here is derived from an EMBL/GenBank/DDBJ whole genome shotgun (WGS) entry which is preliminary data.</text>
</comment>
<dbReference type="Pfam" id="PF19623">
    <property type="entry name" value="DUF6128"/>
    <property type="match status" value="1"/>
</dbReference>
<reference evidence="2 3" key="1">
    <citation type="submission" date="2024-03" db="EMBL/GenBank/DDBJ databases">
        <title>Human intestinal bacterial collection.</title>
        <authorList>
            <person name="Pauvert C."/>
            <person name="Hitch T.C.A."/>
            <person name="Clavel T."/>
        </authorList>
    </citation>
    <scope>NUCLEOTIDE SEQUENCE [LARGE SCALE GENOMIC DNA]</scope>
    <source>
        <strain evidence="2 3">CLA-AA-H255</strain>
    </source>
</reference>
<protein>
    <submittedName>
        <fullName evidence="2">DUF6128 domain-containing protein</fullName>
    </submittedName>
</protein>
<proteinExistence type="predicted"/>
<sequence>MADYQRFVSYIYSYPGGVKDKNVGFAKVEVVRGEIRLNINLRGVYTDTPELFGVYLLFAGYNSGEYQLLKAGDCMVQNGMAVYKGIFNSSNIDSTGYAFSDICGIGIANQADAFYMMFSMWKDESINTQKIHFVDKEMLINERKRASVVDNFKDSTNKPDNASHNVAVDNNAPENANALQNMNGTVSAAQSDSNTAYTNGCMIQEDKDVAIMQAETLDNCTGQGNKIMESDNDKSKRKKAKTSFDKKVDKLLYAKPDYIDAFDDDYLYDCVEVSTEVLKELLSIENDIINNSFLIHGYYNFRHLLFGRVCENENNTHYFIGVPGMYCNRERYMASMFGFNNFKKSHRSDYSNPYFGYWYQEI</sequence>
<dbReference type="EMBL" id="JBBMER010000011">
    <property type="protein sequence ID" value="MEQ2380652.1"/>
    <property type="molecule type" value="Genomic_DNA"/>
</dbReference>
<evidence type="ECO:0000259" key="1">
    <source>
        <dbReference type="Pfam" id="PF19623"/>
    </source>
</evidence>
<dbReference type="RefSeq" id="WP_349153917.1">
    <property type="nucleotide sequence ID" value="NZ_JBBMER010000011.1"/>
</dbReference>
<accession>A0ABV1BY23</accession>
<gene>
    <name evidence="2" type="ORF">WMO14_12380</name>
</gene>
<organism evidence="2 3">
    <name type="scientific">[Lactobacillus] rogosae</name>
    <dbReference type="NCBI Taxonomy" id="706562"/>
    <lineage>
        <taxon>Bacteria</taxon>
        <taxon>Bacillati</taxon>
        <taxon>Bacillota</taxon>
        <taxon>Clostridia</taxon>
        <taxon>Lachnospirales</taxon>
        <taxon>Lachnospiraceae</taxon>
        <taxon>Lachnospira</taxon>
    </lineage>
</organism>
<evidence type="ECO:0000313" key="3">
    <source>
        <dbReference type="Proteomes" id="UP001442364"/>
    </source>
</evidence>
<keyword evidence="3" id="KW-1185">Reference proteome</keyword>
<name>A0ABV1BY23_9FIRM</name>